<feature type="domain" description="Fe2OG dioxygenase" evidence="6">
    <location>
        <begin position="143"/>
        <end position="227"/>
    </location>
</feature>
<gene>
    <name evidence="7" type="ORF">GIB67_015314</name>
</gene>
<accession>A0A7J7KYL9</accession>
<keyword evidence="4 5" id="KW-0408">Iron</keyword>
<evidence type="ECO:0000313" key="7">
    <source>
        <dbReference type="EMBL" id="KAF6135461.1"/>
    </source>
</evidence>
<comment type="caution">
    <text evidence="7">The sequence shown here is derived from an EMBL/GenBank/DDBJ whole genome shotgun (WGS) entry which is preliminary data.</text>
</comment>
<name>A0A7J7KYL9_9MAGN</name>
<dbReference type="InterPro" id="IPR027443">
    <property type="entry name" value="IPNS-like_sf"/>
</dbReference>
<dbReference type="InterPro" id="IPR026992">
    <property type="entry name" value="DIOX_N"/>
</dbReference>
<evidence type="ECO:0000256" key="1">
    <source>
        <dbReference type="ARBA" id="ARBA00008056"/>
    </source>
</evidence>
<dbReference type="PANTHER" id="PTHR10209">
    <property type="entry name" value="OXIDOREDUCTASE, 2OG-FE II OXYGENASE FAMILY PROTEIN"/>
    <property type="match status" value="1"/>
</dbReference>
<keyword evidence="2 5" id="KW-0479">Metal-binding</keyword>
<keyword evidence="8" id="KW-1185">Reference proteome</keyword>
<reference evidence="7 8" key="1">
    <citation type="journal article" date="2020" name="IScience">
        <title>Genome Sequencing of the Endangered Kingdonia uniflora (Circaeasteraceae, Ranunculales) Reveals Potential Mechanisms of Evolutionary Specialization.</title>
        <authorList>
            <person name="Sun Y."/>
            <person name="Deng T."/>
            <person name="Zhang A."/>
            <person name="Moore M.J."/>
            <person name="Landis J.B."/>
            <person name="Lin N."/>
            <person name="Zhang H."/>
            <person name="Zhang X."/>
            <person name="Huang J."/>
            <person name="Zhang X."/>
            <person name="Sun H."/>
            <person name="Wang H."/>
        </authorList>
    </citation>
    <scope>NUCLEOTIDE SEQUENCE [LARGE SCALE GENOMIC DNA]</scope>
    <source>
        <strain evidence="7">TB1705</strain>
        <tissue evidence="7">Leaf</tissue>
    </source>
</reference>
<evidence type="ECO:0000256" key="2">
    <source>
        <dbReference type="ARBA" id="ARBA00022723"/>
    </source>
</evidence>
<dbReference type="PANTHER" id="PTHR10209:SF726">
    <property type="entry name" value="OS07G0169600 PROTEIN"/>
    <property type="match status" value="1"/>
</dbReference>
<dbReference type="Pfam" id="PF03171">
    <property type="entry name" value="2OG-FeII_Oxy"/>
    <property type="match status" value="1"/>
</dbReference>
<dbReference type="SUPFAM" id="SSF51197">
    <property type="entry name" value="Clavaminate synthase-like"/>
    <property type="match status" value="1"/>
</dbReference>
<dbReference type="Proteomes" id="UP000541444">
    <property type="component" value="Unassembled WGS sequence"/>
</dbReference>
<protein>
    <recommendedName>
        <fullName evidence="6">Fe2OG dioxygenase domain-containing protein</fullName>
    </recommendedName>
</protein>
<organism evidence="7 8">
    <name type="scientific">Kingdonia uniflora</name>
    <dbReference type="NCBI Taxonomy" id="39325"/>
    <lineage>
        <taxon>Eukaryota</taxon>
        <taxon>Viridiplantae</taxon>
        <taxon>Streptophyta</taxon>
        <taxon>Embryophyta</taxon>
        <taxon>Tracheophyta</taxon>
        <taxon>Spermatophyta</taxon>
        <taxon>Magnoliopsida</taxon>
        <taxon>Ranunculales</taxon>
        <taxon>Circaeasteraceae</taxon>
        <taxon>Kingdonia</taxon>
    </lineage>
</organism>
<evidence type="ECO:0000259" key="6">
    <source>
        <dbReference type="PROSITE" id="PS51471"/>
    </source>
</evidence>
<dbReference type="Gene3D" id="2.60.120.330">
    <property type="entry name" value="B-lactam Antibiotic, Isopenicillin N Synthase, Chain"/>
    <property type="match status" value="2"/>
</dbReference>
<evidence type="ECO:0000256" key="4">
    <source>
        <dbReference type="ARBA" id="ARBA00023004"/>
    </source>
</evidence>
<keyword evidence="3 5" id="KW-0560">Oxidoreductase</keyword>
<proteinExistence type="inferred from homology"/>
<dbReference type="InterPro" id="IPR044861">
    <property type="entry name" value="IPNS-like_FE2OG_OXY"/>
</dbReference>
<dbReference type="GO" id="GO:0051213">
    <property type="term" value="F:dioxygenase activity"/>
    <property type="evidence" value="ECO:0007669"/>
    <property type="project" value="UniProtKB-ARBA"/>
</dbReference>
<comment type="similarity">
    <text evidence="1 5">Belongs to the iron/ascorbate-dependent oxidoreductase family.</text>
</comment>
<dbReference type="PROSITE" id="PS51471">
    <property type="entry name" value="FE2OG_OXY"/>
    <property type="match status" value="1"/>
</dbReference>
<dbReference type="GO" id="GO:0046872">
    <property type="term" value="F:metal ion binding"/>
    <property type="evidence" value="ECO:0007669"/>
    <property type="project" value="UniProtKB-KW"/>
</dbReference>
<dbReference type="Pfam" id="PF14226">
    <property type="entry name" value="DIOX_N"/>
    <property type="match status" value="1"/>
</dbReference>
<evidence type="ECO:0000313" key="8">
    <source>
        <dbReference type="Proteomes" id="UP000541444"/>
    </source>
</evidence>
<dbReference type="InterPro" id="IPR005123">
    <property type="entry name" value="Oxoglu/Fe-dep_dioxygenase_dom"/>
</dbReference>
<dbReference type="EMBL" id="JACGCM010002784">
    <property type="protein sequence ID" value="KAF6135461.1"/>
    <property type="molecule type" value="Genomic_DNA"/>
</dbReference>
<sequence length="227" mass="25436">MSGEFSMQPFSESDRRGVFTGKAIPAVDLGRADVVQQVIKASKEYSFFQVINHGINEATILNMASVAKEFFDLPAEDKEYYNLWPSKPTKYREVVRTYSAEARKLGLKLLKLISEGLGVESGYFDRELSQGLGVESGYFDKELSQGLLMTINYYAPCLDPTHTLGLPKHCDPNVLTLLFQGDVSGLQVFKDGELIDVNPLPNVLVVNLGLMLEIVLFKAYRFLSYLF</sequence>
<dbReference type="AlphaFoldDB" id="A0A7J7KYL9"/>
<evidence type="ECO:0000256" key="5">
    <source>
        <dbReference type="RuleBase" id="RU003682"/>
    </source>
</evidence>
<evidence type="ECO:0000256" key="3">
    <source>
        <dbReference type="ARBA" id="ARBA00023002"/>
    </source>
</evidence>
<dbReference type="OrthoDB" id="406156at2759"/>